<dbReference type="PANTHER" id="PTHR40279">
    <property type="entry name" value="PQQC-LIKE PROTEIN"/>
    <property type="match status" value="1"/>
</dbReference>
<protein>
    <recommendedName>
        <fullName evidence="4">Pyrroloquinoline quinone (PQQ) biosynthesis protein C</fullName>
    </recommendedName>
</protein>
<name>A0AAV4LCG4_9BACL</name>
<dbReference type="RefSeq" id="WP_282198589.1">
    <property type="nucleotide sequence ID" value="NZ_BOQE01000001.1"/>
</dbReference>
<evidence type="ECO:0000313" key="3">
    <source>
        <dbReference type="Proteomes" id="UP001057291"/>
    </source>
</evidence>
<dbReference type="PANTHER" id="PTHR40279:SF3">
    <property type="entry name" value="4-AMINOBENZOATE SYNTHASE"/>
    <property type="match status" value="1"/>
</dbReference>
<sequence length="250" mass="28531">MTSDKNKPVFHTYEEVEQAVMDKVNERIIKGRFMTGLLNGVYSEEQIREFALIYSYYSRSFPRVLGAAVAAVEPIDKWWVPLVDNLWDEGGRGNPKAYHSKLYRTFLESAAPDVFISDEHIPDYPVAPPAKRAVDTFIRFLQNATPLEAMAAVGLGSELFAGEVMGLIGKGLQHPNYNKTRKLNVTFWLVHADTHEPRHYQLCKDILVEYKDPADLQRIYQAGVYIAMSEAEFYEGIYERMMAVAEGQRI</sequence>
<dbReference type="Pfam" id="PF14518">
    <property type="entry name" value="Haem_oxygenas_2"/>
    <property type="match status" value="1"/>
</dbReference>
<dbReference type="EMBL" id="BOQE01000001">
    <property type="protein sequence ID" value="GIM45384.1"/>
    <property type="molecule type" value="Genomic_DNA"/>
</dbReference>
<reference evidence="2" key="1">
    <citation type="journal article" date="2023" name="Int. J. Syst. Evol. Microbiol.">
        <title>Collibacillus ludicampi gen. nov., sp. nov., a new soil bacterium of the family Alicyclobacillaceae.</title>
        <authorList>
            <person name="Jojima T."/>
            <person name="Ioku Y."/>
            <person name="Fukuta Y."/>
            <person name="Shirasaka N."/>
            <person name="Matsumura Y."/>
            <person name="Mori M."/>
        </authorList>
    </citation>
    <scope>NUCLEOTIDE SEQUENCE</scope>
    <source>
        <strain evidence="2">TP075</strain>
    </source>
</reference>
<comment type="caution">
    <text evidence="2">The sequence shown here is derived from an EMBL/GenBank/DDBJ whole genome shotgun (WGS) entry which is preliminary data.</text>
</comment>
<dbReference type="InterPro" id="IPR016084">
    <property type="entry name" value="Haem_Oase-like_multi-hlx"/>
</dbReference>
<evidence type="ECO:0000256" key="1">
    <source>
        <dbReference type="ARBA" id="ARBA00023002"/>
    </source>
</evidence>
<evidence type="ECO:0008006" key="4">
    <source>
        <dbReference type="Google" id="ProtNLM"/>
    </source>
</evidence>
<dbReference type="SUPFAM" id="SSF48613">
    <property type="entry name" value="Heme oxygenase-like"/>
    <property type="match status" value="1"/>
</dbReference>
<keyword evidence="1" id="KW-0560">Oxidoreductase</keyword>
<dbReference type="Gene3D" id="1.20.910.10">
    <property type="entry name" value="Heme oxygenase-like"/>
    <property type="match status" value="1"/>
</dbReference>
<accession>A0AAV4LCG4</accession>
<dbReference type="GO" id="GO:0016491">
    <property type="term" value="F:oxidoreductase activity"/>
    <property type="evidence" value="ECO:0007669"/>
    <property type="project" value="UniProtKB-KW"/>
</dbReference>
<dbReference type="Proteomes" id="UP001057291">
    <property type="component" value="Unassembled WGS sequence"/>
</dbReference>
<dbReference type="SMART" id="SM01236">
    <property type="entry name" value="Haem_oxygenase_2"/>
    <property type="match status" value="1"/>
</dbReference>
<evidence type="ECO:0000313" key="2">
    <source>
        <dbReference type="EMBL" id="GIM45384.1"/>
    </source>
</evidence>
<dbReference type="AlphaFoldDB" id="A0AAV4LCG4"/>
<dbReference type="InterPro" id="IPR039068">
    <property type="entry name" value="PqqC-like"/>
</dbReference>
<keyword evidence="3" id="KW-1185">Reference proteome</keyword>
<organism evidence="2 3">
    <name type="scientific">Collibacillus ludicampi</name>
    <dbReference type="NCBI Taxonomy" id="2771369"/>
    <lineage>
        <taxon>Bacteria</taxon>
        <taxon>Bacillati</taxon>
        <taxon>Bacillota</taxon>
        <taxon>Bacilli</taxon>
        <taxon>Bacillales</taxon>
        <taxon>Alicyclobacillaceae</taxon>
        <taxon>Collibacillus</taxon>
    </lineage>
</organism>
<proteinExistence type="predicted"/>
<gene>
    <name evidence="2" type="ORF">DNHGIG_09330</name>
</gene>